<dbReference type="AlphaFoldDB" id="A9XLM8"/>
<dbReference type="GO" id="GO:0009415">
    <property type="term" value="P:response to water"/>
    <property type="evidence" value="ECO:0007669"/>
    <property type="project" value="InterPro"/>
</dbReference>
<reference evidence="4" key="1">
    <citation type="journal article" date="2008" name="Planta">
        <title>Dehydrins expression related to timing of bud burst in Norway spruce.</title>
        <authorList>
            <person name="Yakovlev I.A."/>
            <person name="Asante D.K."/>
            <person name="Fossdal C.G."/>
            <person name="Partanen J."/>
            <person name="Junttila O."/>
            <person name="Johnsen O."/>
        </authorList>
    </citation>
    <scope>NUCLEOTIDE SEQUENCE</scope>
    <source>
        <tissue evidence="4">Non-flushed apical buds</tissue>
    </source>
</reference>
<organism evidence="4">
    <name type="scientific">Picea abies</name>
    <name type="common">Norway spruce</name>
    <name type="synonym">Picea excelsa</name>
    <dbReference type="NCBI Taxonomy" id="3329"/>
    <lineage>
        <taxon>Eukaryota</taxon>
        <taxon>Viridiplantae</taxon>
        <taxon>Streptophyta</taxon>
        <taxon>Embryophyta</taxon>
        <taxon>Tracheophyta</taxon>
        <taxon>Spermatophyta</taxon>
        <taxon>Pinopsida</taxon>
        <taxon>Pinidae</taxon>
        <taxon>Conifers I</taxon>
        <taxon>Pinales</taxon>
        <taxon>Pinaceae</taxon>
        <taxon>Picea</taxon>
    </lineage>
</organism>
<name>A9XLM8_PICAB</name>
<dbReference type="InterPro" id="IPR030513">
    <property type="entry name" value="Dehydrin_CS"/>
</dbReference>
<dbReference type="PROSITE" id="PS00315">
    <property type="entry name" value="DEHYDRIN_1"/>
    <property type="match status" value="1"/>
</dbReference>
<evidence type="ECO:0000313" key="4">
    <source>
        <dbReference type="EMBL" id="ABU89747.1"/>
    </source>
</evidence>
<feature type="compositionally biased region" description="Polar residues" evidence="3">
    <location>
        <begin position="26"/>
        <end position="46"/>
    </location>
</feature>
<dbReference type="PANTHER" id="PTHR33346:SF42">
    <property type="entry name" value="DEHYDRIN XERO 1"/>
    <property type="match status" value="1"/>
</dbReference>
<feature type="compositionally biased region" description="Low complexity" evidence="3">
    <location>
        <begin position="59"/>
        <end position="73"/>
    </location>
</feature>
<dbReference type="Pfam" id="PF00257">
    <property type="entry name" value="Dehydrin"/>
    <property type="match status" value="1"/>
</dbReference>
<dbReference type="PROSITE" id="PS00823">
    <property type="entry name" value="DEHYDRIN_2"/>
    <property type="match status" value="2"/>
</dbReference>
<protein>
    <submittedName>
        <fullName evidence="4">Dehydrin-like protein</fullName>
    </submittedName>
</protein>
<accession>A9XLM8</accession>
<dbReference type="EMBL" id="EF522168">
    <property type="protein sequence ID" value="ABU89747.1"/>
    <property type="molecule type" value="Genomic_DNA"/>
</dbReference>
<feature type="compositionally biased region" description="Basic and acidic residues" evidence="3">
    <location>
        <begin position="127"/>
        <end position="144"/>
    </location>
</feature>
<evidence type="ECO:0000256" key="1">
    <source>
        <dbReference type="ARBA" id="ARBA00008403"/>
    </source>
</evidence>
<dbReference type="InterPro" id="IPR000167">
    <property type="entry name" value="Dehydrin"/>
</dbReference>
<feature type="region of interest" description="Disordered" evidence="3">
    <location>
        <begin position="1"/>
        <end position="234"/>
    </location>
</feature>
<feature type="compositionally biased region" description="Basic and acidic residues" evidence="3">
    <location>
        <begin position="154"/>
        <end position="164"/>
    </location>
</feature>
<evidence type="ECO:0000256" key="3">
    <source>
        <dbReference type="SAM" id="MobiDB-lite"/>
    </source>
</evidence>
<dbReference type="PANTHER" id="PTHR33346">
    <property type="entry name" value="DEHYDRIN XERO 2-RELATED"/>
    <property type="match status" value="1"/>
</dbReference>
<feature type="compositionally biased region" description="Basic residues" evidence="3">
    <location>
        <begin position="117"/>
        <end position="126"/>
    </location>
</feature>
<proteinExistence type="inferred from homology"/>
<feature type="compositionally biased region" description="Basic and acidic residues" evidence="3">
    <location>
        <begin position="212"/>
        <end position="234"/>
    </location>
</feature>
<comment type="similarity">
    <text evidence="1 2">Belongs to the plant dehydrin family.</text>
</comment>
<gene>
    <name evidence="4" type="primary">Dhn3</name>
</gene>
<sequence length="234" mass="25393">MSQQAPENQDRGLFGLFGKKNEETEGTQNDQMMHPPGTQTHNQPQGHAQGAAYYPTAAQHGGEQYEGQGHQGQVTSEEAEKKKRTGLMGKLHPAHGSGSGSGSSSSSDEEDEGKKKEGGRKKKGSKEKRQGGRDSSDQYGREGEYGDQGVKKRGMMDKIKDKLPGHRNANEITGRKGEQKPICEASVETYAGQGGRDSSDQYGRVGEYGDQGVKKEGMMDKIKDKLPGHRNANE</sequence>
<evidence type="ECO:0000256" key="2">
    <source>
        <dbReference type="RuleBase" id="RU003995"/>
    </source>
</evidence>